<evidence type="ECO:0000313" key="2">
    <source>
        <dbReference type="EMBL" id="BCB83725.1"/>
    </source>
</evidence>
<proteinExistence type="predicted"/>
<name>A0A6F8YC80_9ACTN</name>
<dbReference type="SUPFAM" id="SSF56112">
    <property type="entry name" value="Protein kinase-like (PK-like)"/>
    <property type="match status" value="1"/>
</dbReference>
<dbReference type="InterPro" id="IPR025285">
    <property type="entry name" value="DUF4145"/>
</dbReference>
<evidence type="ECO:0000259" key="1">
    <source>
        <dbReference type="PROSITE" id="PS50011"/>
    </source>
</evidence>
<dbReference type="RefSeq" id="WP_173154359.1">
    <property type="nucleotide sequence ID" value="NZ_AP022871.1"/>
</dbReference>
<organism evidence="2 3">
    <name type="scientific">Phytohabitans suffuscus</name>
    <dbReference type="NCBI Taxonomy" id="624315"/>
    <lineage>
        <taxon>Bacteria</taxon>
        <taxon>Bacillati</taxon>
        <taxon>Actinomycetota</taxon>
        <taxon>Actinomycetes</taxon>
        <taxon>Micromonosporales</taxon>
        <taxon>Micromonosporaceae</taxon>
    </lineage>
</organism>
<dbReference type="AlphaFoldDB" id="A0A6F8YC80"/>
<dbReference type="GO" id="GO:0004672">
    <property type="term" value="F:protein kinase activity"/>
    <property type="evidence" value="ECO:0007669"/>
    <property type="project" value="InterPro"/>
</dbReference>
<evidence type="ECO:0000313" key="3">
    <source>
        <dbReference type="Proteomes" id="UP000503011"/>
    </source>
</evidence>
<dbReference type="EMBL" id="AP022871">
    <property type="protein sequence ID" value="BCB83725.1"/>
    <property type="molecule type" value="Genomic_DNA"/>
</dbReference>
<feature type="domain" description="Protein kinase" evidence="1">
    <location>
        <begin position="198"/>
        <end position="477"/>
    </location>
</feature>
<protein>
    <recommendedName>
        <fullName evidence="1">Protein kinase domain-containing protein</fullName>
    </recommendedName>
</protein>
<dbReference type="Pfam" id="PF13643">
    <property type="entry name" value="DUF4145"/>
    <property type="match status" value="1"/>
</dbReference>
<reference evidence="2 3" key="2">
    <citation type="submission" date="2020-03" db="EMBL/GenBank/DDBJ databases">
        <authorList>
            <person name="Ichikawa N."/>
            <person name="Kimura A."/>
            <person name="Kitahashi Y."/>
            <person name="Uohara A."/>
        </authorList>
    </citation>
    <scope>NUCLEOTIDE SEQUENCE [LARGE SCALE GENOMIC DNA]</scope>
    <source>
        <strain evidence="2 3">NBRC 105367</strain>
    </source>
</reference>
<dbReference type="PROSITE" id="PS50011">
    <property type="entry name" value="PROTEIN_KINASE_DOM"/>
    <property type="match status" value="1"/>
</dbReference>
<dbReference type="GO" id="GO:0005524">
    <property type="term" value="F:ATP binding"/>
    <property type="evidence" value="ECO:0007669"/>
    <property type="project" value="InterPro"/>
</dbReference>
<accession>A0A6F8YC80</accession>
<sequence length="477" mass="50961">MTDQVMDLVAASPNFRFLADSSIHLAGDGATAEAYVYSDPDAALARARRFAETLVKLVMLRSGLAAESRPSFARDIQALHHAGLISESLRQTLDQIRRDGNQAVHARSGDSEKASAAVRACFELGLWWHGTETGREIQLVYTPLAPGVGSTPELLQKVERQLAGLQATLDAGLVRSRPEEEPARAITIGTAGPDRHRWRAGSAIECGAFSYLLHEPIDRIEADDGSWTLMEADGRAVDAQATPARLRAVLAAASGAATTRMIEGLAAQAAYLRERDRSRSLPELLTRSNDEKLHVTVTTRPDGVTWHEAFDGGGQPLDPLIVPLAVDALVSVADALTDLHRKGAAHRALNGGSILVTRSGRRGVLRDLGLAWWPPLRGEGGVYRAPEQRSVARGRPGPATDVFQLAALLHHACSGIRPGTGPAGRLGILLPGFPEQLDTLLADALDSDPARRPDAAAFATGLRQGRRALAVEATHGH</sequence>
<gene>
    <name evidence="2" type="ORF">Psuf_010380</name>
</gene>
<dbReference type="InterPro" id="IPR000719">
    <property type="entry name" value="Prot_kinase_dom"/>
</dbReference>
<dbReference type="Gene3D" id="1.10.510.10">
    <property type="entry name" value="Transferase(Phosphotransferase) domain 1"/>
    <property type="match status" value="1"/>
</dbReference>
<dbReference type="KEGG" id="psuu:Psuf_010380"/>
<dbReference type="Proteomes" id="UP000503011">
    <property type="component" value="Chromosome"/>
</dbReference>
<dbReference type="InterPro" id="IPR011009">
    <property type="entry name" value="Kinase-like_dom_sf"/>
</dbReference>
<reference evidence="2 3" key="1">
    <citation type="submission" date="2020-03" db="EMBL/GenBank/DDBJ databases">
        <title>Whole genome shotgun sequence of Phytohabitans suffuscus NBRC 105367.</title>
        <authorList>
            <person name="Komaki H."/>
            <person name="Tamura T."/>
        </authorList>
    </citation>
    <scope>NUCLEOTIDE SEQUENCE [LARGE SCALE GENOMIC DNA]</scope>
    <source>
        <strain evidence="2 3">NBRC 105367</strain>
    </source>
</reference>
<keyword evidence="3" id="KW-1185">Reference proteome</keyword>